<evidence type="ECO:0000259" key="1">
    <source>
        <dbReference type="Pfam" id="PF00079"/>
    </source>
</evidence>
<evidence type="ECO:0000313" key="3">
    <source>
        <dbReference type="Proteomes" id="UP001626550"/>
    </source>
</evidence>
<feature type="domain" description="Serpin" evidence="1">
    <location>
        <begin position="43"/>
        <end position="266"/>
    </location>
</feature>
<organism evidence="2 3">
    <name type="scientific">Cichlidogyrus casuarinus</name>
    <dbReference type="NCBI Taxonomy" id="1844966"/>
    <lineage>
        <taxon>Eukaryota</taxon>
        <taxon>Metazoa</taxon>
        <taxon>Spiralia</taxon>
        <taxon>Lophotrochozoa</taxon>
        <taxon>Platyhelminthes</taxon>
        <taxon>Monogenea</taxon>
        <taxon>Monopisthocotylea</taxon>
        <taxon>Dactylogyridea</taxon>
        <taxon>Ancyrocephalidae</taxon>
        <taxon>Cichlidogyrus</taxon>
    </lineage>
</organism>
<dbReference type="AlphaFoldDB" id="A0ABD2Q6H2"/>
<keyword evidence="3" id="KW-1185">Reference proteome</keyword>
<dbReference type="SUPFAM" id="SSF56574">
    <property type="entry name" value="Serpins"/>
    <property type="match status" value="1"/>
</dbReference>
<dbReference type="EMBL" id="JBJKFK010000809">
    <property type="protein sequence ID" value="KAL3315170.1"/>
    <property type="molecule type" value="Genomic_DNA"/>
</dbReference>
<comment type="caution">
    <text evidence="2">The sequence shown here is derived from an EMBL/GenBank/DDBJ whole genome shotgun (WGS) entry which is preliminary data.</text>
</comment>
<gene>
    <name evidence="2" type="ORF">Ciccas_006201</name>
</gene>
<proteinExistence type="predicted"/>
<dbReference type="InterPro" id="IPR042178">
    <property type="entry name" value="Serpin_sf_1"/>
</dbReference>
<protein>
    <recommendedName>
        <fullName evidence="1">Serpin domain-containing protein</fullName>
    </recommendedName>
</protein>
<name>A0ABD2Q6H2_9PLAT</name>
<sequence length="279" mass="31502">MCWKVDLIESFIDPSLIAPDLFCNLHLASVVRNAGPTDLLQPVYSPASLLVLLASLFAAQAPRGETQTEMNEALSKMLVGHDSPVQDSELVRTLASRYVQEVMYSIANPSNPTNCMEQSTMNPMTGLKEIYSVICVANLLLINDQVTVNRSFLKSMEDFFKFKTVKYSPLNKYPALQDANTFVNFVTGGKISQVVNETDLDNSLLLINVIYLQSSWLNSFTEIKDAWEFEERNGDKHFIRMLNLAMEIPYMYDYNRGFKAVQIPLKVFPFAALKNHFSG</sequence>
<dbReference type="Pfam" id="PF00079">
    <property type="entry name" value="Serpin"/>
    <property type="match status" value="1"/>
</dbReference>
<accession>A0ABD2Q6H2</accession>
<reference evidence="2 3" key="1">
    <citation type="submission" date="2024-11" db="EMBL/GenBank/DDBJ databases">
        <title>Adaptive evolution of stress response genes in parasites aligns with host niche diversity.</title>
        <authorList>
            <person name="Hahn C."/>
            <person name="Resl P."/>
        </authorList>
    </citation>
    <scope>NUCLEOTIDE SEQUENCE [LARGE SCALE GENOMIC DNA]</scope>
    <source>
        <strain evidence="2">EGGRZ-B1_66</strain>
        <tissue evidence="2">Body</tissue>
    </source>
</reference>
<dbReference type="Proteomes" id="UP001626550">
    <property type="component" value="Unassembled WGS sequence"/>
</dbReference>
<dbReference type="InterPro" id="IPR036186">
    <property type="entry name" value="Serpin_sf"/>
</dbReference>
<dbReference type="Gene3D" id="3.30.497.10">
    <property type="entry name" value="Antithrombin, subunit I, domain 2"/>
    <property type="match status" value="1"/>
</dbReference>
<evidence type="ECO:0000313" key="2">
    <source>
        <dbReference type="EMBL" id="KAL3315170.1"/>
    </source>
</evidence>
<dbReference type="InterPro" id="IPR023796">
    <property type="entry name" value="Serpin_dom"/>
</dbReference>